<sequence>MREAVITHGATVTTERVGTWWVIELEEVHGKKRVWRIELKEGEAIQAGLTIRGARSGEGG</sequence>
<evidence type="ECO:0000313" key="1">
    <source>
        <dbReference type="EMBL" id="MCQ8186008.1"/>
    </source>
</evidence>
<reference evidence="1" key="1">
    <citation type="submission" date="2022-07" db="EMBL/GenBank/DDBJ databases">
        <title>Parvularcula maris sp. nov., an algicidal bacterium isolated from seawater.</title>
        <authorList>
            <person name="Li F."/>
        </authorList>
    </citation>
    <scope>NUCLEOTIDE SEQUENCE</scope>
    <source>
        <strain evidence="1">BGMRC 0090</strain>
    </source>
</reference>
<name>A0A9X2LA86_9PROT</name>
<dbReference type="EMBL" id="JANIBC010000010">
    <property type="protein sequence ID" value="MCQ8186008.1"/>
    <property type="molecule type" value="Genomic_DNA"/>
</dbReference>
<gene>
    <name evidence="1" type="ORF">NOG11_11475</name>
</gene>
<dbReference type="AlphaFoldDB" id="A0A9X2LA86"/>
<proteinExistence type="predicted"/>
<organism evidence="1 2">
    <name type="scientific">Parvularcula maris</name>
    <dbReference type="NCBI Taxonomy" id="2965077"/>
    <lineage>
        <taxon>Bacteria</taxon>
        <taxon>Pseudomonadati</taxon>
        <taxon>Pseudomonadota</taxon>
        <taxon>Alphaproteobacteria</taxon>
        <taxon>Parvularculales</taxon>
        <taxon>Parvularculaceae</taxon>
        <taxon>Parvularcula</taxon>
    </lineage>
</organism>
<protein>
    <submittedName>
        <fullName evidence="1">Uncharacterized protein</fullName>
    </submittedName>
</protein>
<keyword evidence="2" id="KW-1185">Reference proteome</keyword>
<evidence type="ECO:0000313" key="2">
    <source>
        <dbReference type="Proteomes" id="UP001142610"/>
    </source>
</evidence>
<dbReference type="Proteomes" id="UP001142610">
    <property type="component" value="Unassembled WGS sequence"/>
</dbReference>
<comment type="caution">
    <text evidence="1">The sequence shown here is derived from an EMBL/GenBank/DDBJ whole genome shotgun (WGS) entry which is preliminary data.</text>
</comment>
<accession>A0A9X2LA86</accession>